<keyword evidence="4" id="KW-0676">Redox-active center</keyword>
<feature type="domain" description="Thioredoxin" evidence="6">
    <location>
        <begin position="206"/>
        <end position="345"/>
    </location>
</feature>
<comment type="subcellular location">
    <subcellularLocation>
        <location evidence="1">Cell envelope</location>
    </subcellularLocation>
</comment>
<dbReference type="InterPro" id="IPR000866">
    <property type="entry name" value="AhpC/TSA"/>
</dbReference>
<sequence>MIQLCRFLLPAVFCSLFFCSQGQVFAPFIINGVGKSGDEKVYLMYYAFDGDNQMIDSTTVTNGKFSFHGQIEGPCYGGVLFGSDFNTASQRWADKKNKWFTLFKGETLISFEDGKNQILGANRGLESERAFEQLKKEKGKHNASLLLKEFIAEHPDDVYSLYKFKEYVGHSKNYDEAIGLYNLLGADLQHSNVGTKLRHLVETFKIMPGVTAENFSQETPDGRSISLTDYRGKYVLIDFWASWCVPCRNENPTLVKAYNRFKANNFEILGISLDNKKENWLAAIEQDGLSWKHVSDLNGWKNKVAIQYGIRAVPSNFLIDPTGKIIAQNLRGEELLQFLENILKK</sequence>
<evidence type="ECO:0000256" key="1">
    <source>
        <dbReference type="ARBA" id="ARBA00004196"/>
    </source>
</evidence>
<evidence type="ECO:0000256" key="5">
    <source>
        <dbReference type="SAM" id="SignalP"/>
    </source>
</evidence>
<keyword evidence="8" id="KW-1185">Reference proteome</keyword>
<dbReference type="InterPro" id="IPR036249">
    <property type="entry name" value="Thioredoxin-like_sf"/>
</dbReference>
<keyword evidence="5" id="KW-0732">Signal</keyword>
<dbReference type="Pfam" id="PF14289">
    <property type="entry name" value="DUF4369"/>
    <property type="match status" value="1"/>
</dbReference>
<dbReference type="RefSeq" id="WP_202103951.1">
    <property type="nucleotide sequence ID" value="NZ_JAERTY010000009.1"/>
</dbReference>
<dbReference type="PANTHER" id="PTHR42852:SF6">
    <property type="entry name" value="THIOL:DISULFIDE INTERCHANGE PROTEIN DSBE"/>
    <property type="match status" value="1"/>
</dbReference>
<comment type="caution">
    <text evidence="7">The sequence shown here is derived from an EMBL/GenBank/DDBJ whole genome shotgun (WGS) entry which is preliminary data.</text>
</comment>
<dbReference type="SUPFAM" id="SSF52833">
    <property type="entry name" value="Thioredoxin-like"/>
    <property type="match status" value="1"/>
</dbReference>
<dbReference type="InterPro" id="IPR050553">
    <property type="entry name" value="Thioredoxin_ResA/DsbE_sf"/>
</dbReference>
<keyword evidence="3" id="KW-1015">Disulfide bond</keyword>
<dbReference type="Proteomes" id="UP000625283">
    <property type="component" value="Unassembled WGS sequence"/>
</dbReference>
<feature type="signal peptide" evidence="5">
    <location>
        <begin position="1"/>
        <end position="26"/>
    </location>
</feature>
<dbReference type="EMBL" id="JAERTY010000009">
    <property type="protein sequence ID" value="MBL1410248.1"/>
    <property type="molecule type" value="Genomic_DNA"/>
</dbReference>
<dbReference type="PANTHER" id="PTHR42852">
    <property type="entry name" value="THIOL:DISULFIDE INTERCHANGE PROTEIN DSBE"/>
    <property type="match status" value="1"/>
</dbReference>
<dbReference type="PROSITE" id="PS00194">
    <property type="entry name" value="THIOREDOXIN_1"/>
    <property type="match status" value="1"/>
</dbReference>
<proteinExistence type="predicted"/>
<dbReference type="CDD" id="cd02966">
    <property type="entry name" value="TlpA_like_family"/>
    <property type="match status" value="1"/>
</dbReference>
<dbReference type="InterPro" id="IPR017937">
    <property type="entry name" value="Thioredoxin_CS"/>
</dbReference>
<feature type="chain" id="PRO_5046502312" evidence="5">
    <location>
        <begin position="27"/>
        <end position="345"/>
    </location>
</feature>
<evidence type="ECO:0000256" key="2">
    <source>
        <dbReference type="ARBA" id="ARBA00022748"/>
    </source>
</evidence>
<accession>A0ABS1R6D5</accession>
<evidence type="ECO:0000256" key="3">
    <source>
        <dbReference type="ARBA" id="ARBA00023157"/>
    </source>
</evidence>
<evidence type="ECO:0000259" key="6">
    <source>
        <dbReference type="PROSITE" id="PS51352"/>
    </source>
</evidence>
<organism evidence="7 8">
    <name type="scientific">Sphingobacterium faecale</name>
    <dbReference type="NCBI Taxonomy" id="2803775"/>
    <lineage>
        <taxon>Bacteria</taxon>
        <taxon>Pseudomonadati</taxon>
        <taxon>Bacteroidota</taxon>
        <taxon>Sphingobacteriia</taxon>
        <taxon>Sphingobacteriales</taxon>
        <taxon>Sphingobacteriaceae</taxon>
        <taxon>Sphingobacterium</taxon>
    </lineage>
</organism>
<dbReference type="InterPro" id="IPR013766">
    <property type="entry name" value="Thioredoxin_domain"/>
</dbReference>
<dbReference type="Pfam" id="PF00578">
    <property type="entry name" value="AhpC-TSA"/>
    <property type="match status" value="1"/>
</dbReference>
<protein>
    <submittedName>
        <fullName evidence="7">AhpC/TSA family protein</fullName>
    </submittedName>
</protein>
<evidence type="ECO:0000313" key="7">
    <source>
        <dbReference type="EMBL" id="MBL1410248.1"/>
    </source>
</evidence>
<dbReference type="Gene3D" id="3.40.30.10">
    <property type="entry name" value="Glutaredoxin"/>
    <property type="match status" value="1"/>
</dbReference>
<evidence type="ECO:0000256" key="4">
    <source>
        <dbReference type="ARBA" id="ARBA00023284"/>
    </source>
</evidence>
<name>A0ABS1R6D5_9SPHI</name>
<gene>
    <name evidence="7" type="ORF">JKG61_15950</name>
</gene>
<evidence type="ECO:0000313" key="8">
    <source>
        <dbReference type="Proteomes" id="UP000625283"/>
    </source>
</evidence>
<keyword evidence="2" id="KW-0201">Cytochrome c-type biogenesis</keyword>
<reference evidence="7 8" key="1">
    <citation type="submission" date="2021-01" db="EMBL/GenBank/DDBJ databases">
        <title>C459-1 draft genome sequence.</title>
        <authorList>
            <person name="Zhang X.-F."/>
        </authorList>
    </citation>
    <scope>NUCLEOTIDE SEQUENCE [LARGE SCALE GENOMIC DNA]</scope>
    <source>
        <strain evidence="8">C459-1</strain>
    </source>
</reference>
<dbReference type="InterPro" id="IPR025380">
    <property type="entry name" value="DUF4369"/>
</dbReference>
<dbReference type="PROSITE" id="PS51352">
    <property type="entry name" value="THIOREDOXIN_2"/>
    <property type="match status" value="1"/>
</dbReference>